<dbReference type="PROSITE" id="PS00641">
    <property type="entry name" value="COMPLEX1_75K_1"/>
    <property type="match status" value="1"/>
</dbReference>
<comment type="cofactor">
    <cofactor evidence="9">
        <name>[2Fe-2S] cluster</name>
        <dbReference type="ChEBI" id="CHEBI:190135"/>
    </cofactor>
</comment>
<dbReference type="InterPro" id="IPR054351">
    <property type="entry name" value="NADH_UbQ_OxRdtase_ferredoxin"/>
</dbReference>
<evidence type="ECO:0000256" key="6">
    <source>
        <dbReference type="ARBA" id="ARBA00023004"/>
    </source>
</evidence>
<dbReference type="GO" id="GO:0051539">
    <property type="term" value="F:4 iron, 4 sulfur cluster binding"/>
    <property type="evidence" value="ECO:0007669"/>
    <property type="project" value="UniProtKB-KW"/>
</dbReference>
<evidence type="ECO:0000256" key="11">
    <source>
        <dbReference type="RuleBase" id="RU004523"/>
    </source>
</evidence>
<evidence type="ECO:0000256" key="10">
    <source>
        <dbReference type="ARBA" id="ARBA00070722"/>
    </source>
</evidence>
<dbReference type="Proteomes" id="UP001355207">
    <property type="component" value="Chromosome 1"/>
</dbReference>
<dbReference type="Pfam" id="PF22117">
    <property type="entry name" value="Fer4_Nqo3"/>
    <property type="match status" value="1"/>
</dbReference>
<dbReference type="InterPro" id="IPR050123">
    <property type="entry name" value="Prok_molybdopt-oxidoreductase"/>
</dbReference>
<keyword evidence="4" id="KW-0479">Metal-binding</keyword>
<evidence type="ECO:0000256" key="7">
    <source>
        <dbReference type="ARBA" id="ARBA00023014"/>
    </source>
</evidence>
<evidence type="ECO:0000259" key="13">
    <source>
        <dbReference type="PROSITE" id="PS51669"/>
    </source>
</evidence>
<dbReference type="PROSITE" id="PS00642">
    <property type="entry name" value="COMPLEX1_75K_2"/>
    <property type="match status" value="1"/>
</dbReference>
<evidence type="ECO:0000256" key="4">
    <source>
        <dbReference type="ARBA" id="ARBA00022723"/>
    </source>
</evidence>
<dbReference type="InterPro" id="IPR019574">
    <property type="entry name" value="NADH_UbQ_OxRdtase_Gsu_4Fe4S-bd"/>
</dbReference>
<dbReference type="InterPro" id="IPR010228">
    <property type="entry name" value="NADH_UbQ_OxRdtase_Gsu"/>
</dbReference>
<dbReference type="SUPFAM" id="SSF54292">
    <property type="entry name" value="2Fe-2S ferredoxin-like"/>
    <property type="match status" value="1"/>
</dbReference>
<dbReference type="Gene3D" id="3.10.20.740">
    <property type="match status" value="1"/>
</dbReference>
<dbReference type="SUPFAM" id="SSF53706">
    <property type="entry name" value="Formate dehydrogenase/DMSO reductase, domains 1-3"/>
    <property type="match status" value="1"/>
</dbReference>
<dbReference type="PANTHER" id="PTHR43105:SF13">
    <property type="entry name" value="NADH-UBIQUINONE OXIDOREDUCTASE 75 KDA SUBUNIT, MITOCHONDRIAL"/>
    <property type="match status" value="1"/>
</dbReference>
<feature type="domain" description="2Fe-2S ferredoxin-type" evidence="12">
    <location>
        <begin position="30"/>
        <end position="108"/>
    </location>
</feature>
<dbReference type="GO" id="GO:0016651">
    <property type="term" value="F:oxidoreductase activity, acting on NAD(P)H"/>
    <property type="evidence" value="ECO:0007669"/>
    <property type="project" value="InterPro"/>
</dbReference>
<keyword evidence="7" id="KW-0411">Iron-sulfur</keyword>
<dbReference type="RefSeq" id="XP_066072101.1">
    <property type="nucleotide sequence ID" value="XM_066216004.1"/>
</dbReference>
<dbReference type="AlphaFoldDB" id="A0AAX4JK93"/>
<dbReference type="PROSITE" id="PS51839">
    <property type="entry name" value="4FE4S_HC3"/>
    <property type="match status" value="1"/>
</dbReference>
<proteinExistence type="inferred from homology"/>
<evidence type="ECO:0000256" key="5">
    <source>
        <dbReference type="ARBA" id="ARBA00022967"/>
    </source>
</evidence>
<dbReference type="FunFam" id="3.10.20.740:FF:000001">
    <property type="entry name" value="NADH-quinone oxidoreductase subunit G"/>
    <property type="match status" value="1"/>
</dbReference>
<dbReference type="NCBIfam" id="TIGR01973">
    <property type="entry name" value="NuoG"/>
    <property type="match status" value="1"/>
</dbReference>
<dbReference type="FunFam" id="3.30.70.20:FF:000002">
    <property type="entry name" value="NADH-ubiquinone oxidoreductase 75 kDa subunit"/>
    <property type="match status" value="1"/>
</dbReference>
<evidence type="ECO:0000313" key="16">
    <source>
        <dbReference type="Proteomes" id="UP001355207"/>
    </source>
</evidence>
<keyword evidence="16" id="KW-1185">Reference proteome</keyword>
<dbReference type="FunFam" id="3.30.200.210:FF:000002">
    <property type="entry name" value="NADH-ubiquinone oxidoreductase 75 kDa subunit"/>
    <property type="match status" value="1"/>
</dbReference>
<name>A0AAX4JK93_9TREE</name>
<accession>A0AAX4JK93</accession>
<dbReference type="InterPro" id="IPR006656">
    <property type="entry name" value="Mopterin_OxRdtase"/>
</dbReference>
<dbReference type="GO" id="GO:0046872">
    <property type="term" value="F:metal ion binding"/>
    <property type="evidence" value="ECO:0007669"/>
    <property type="project" value="UniProtKB-KW"/>
</dbReference>
<keyword evidence="5" id="KW-1278">Translocase</keyword>
<dbReference type="InterPro" id="IPR000283">
    <property type="entry name" value="NADH_UbQ_OxRdtase_75kDa_su_CS"/>
</dbReference>
<dbReference type="FunFam" id="3.40.50.740:FF:000016">
    <property type="entry name" value="NADH dehydrogenase (Quinone), G subunit"/>
    <property type="match status" value="1"/>
</dbReference>
<evidence type="ECO:0000313" key="15">
    <source>
        <dbReference type="EMBL" id="WWC85338.1"/>
    </source>
</evidence>
<dbReference type="GO" id="GO:0016020">
    <property type="term" value="C:membrane"/>
    <property type="evidence" value="ECO:0007669"/>
    <property type="project" value="InterPro"/>
</dbReference>
<evidence type="ECO:0000259" key="14">
    <source>
        <dbReference type="PROSITE" id="PS51839"/>
    </source>
</evidence>
<keyword evidence="6" id="KW-0408">Iron</keyword>
<dbReference type="PROSITE" id="PS00643">
    <property type="entry name" value="COMPLEX1_75K_3"/>
    <property type="match status" value="1"/>
</dbReference>
<dbReference type="Gene3D" id="3.30.200.210">
    <property type="match status" value="1"/>
</dbReference>
<keyword evidence="8" id="KW-0520">NAD</keyword>
<comment type="similarity">
    <text evidence="2 11">Belongs to the complex I 75 kDa subunit family.</text>
</comment>
<dbReference type="PANTHER" id="PTHR43105">
    <property type="entry name" value="RESPIRATORY NITRATE REDUCTASE"/>
    <property type="match status" value="1"/>
</dbReference>
<dbReference type="PROSITE" id="PS51669">
    <property type="entry name" value="4FE4S_MOW_BIS_MGD"/>
    <property type="match status" value="1"/>
</dbReference>
<dbReference type="Gene3D" id="3.30.70.20">
    <property type="match status" value="1"/>
</dbReference>
<dbReference type="Pfam" id="PF22151">
    <property type="entry name" value="Fer4_NDSU1"/>
    <property type="match status" value="1"/>
</dbReference>
<organism evidence="15 16">
    <name type="scientific">Kwoniella dendrophila CBS 6074</name>
    <dbReference type="NCBI Taxonomy" id="1295534"/>
    <lineage>
        <taxon>Eukaryota</taxon>
        <taxon>Fungi</taxon>
        <taxon>Dikarya</taxon>
        <taxon>Basidiomycota</taxon>
        <taxon>Agaricomycotina</taxon>
        <taxon>Tremellomycetes</taxon>
        <taxon>Tremellales</taxon>
        <taxon>Cryptococcaceae</taxon>
        <taxon>Kwoniella</taxon>
    </lineage>
</organism>
<dbReference type="CDD" id="cd02773">
    <property type="entry name" value="MopB_Res-Cmplx1_Nad11"/>
    <property type="match status" value="1"/>
</dbReference>
<dbReference type="GO" id="GO:0042773">
    <property type="term" value="P:ATP synthesis coupled electron transport"/>
    <property type="evidence" value="ECO:0007669"/>
    <property type="project" value="InterPro"/>
</dbReference>
<dbReference type="SMART" id="SM00929">
    <property type="entry name" value="NADH-G_4Fe-4S_3"/>
    <property type="match status" value="1"/>
</dbReference>
<dbReference type="EMBL" id="CP144098">
    <property type="protein sequence ID" value="WWC85338.1"/>
    <property type="molecule type" value="Genomic_DNA"/>
</dbReference>
<comment type="cofactor">
    <cofactor evidence="1">
        <name>[4Fe-4S] cluster</name>
        <dbReference type="ChEBI" id="CHEBI:49883"/>
    </cofactor>
</comment>
<evidence type="ECO:0000259" key="12">
    <source>
        <dbReference type="PROSITE" id="PS51085"/>
    </source>
</evidence>
<evidence type="ECO:0000256" key="3">
    <source>
        <dbReference type="ARBA" id="ARBA00022485"/>
    </source>
</evidence>
<feature type="domain" description="4Fe-4S Mo/W bis-MGD-type" evidence="13">
    <location>
        <begin position="247"/>
        <end position="303"/>
    </location>
</feature>
<dbReference type="PROSITE" id="PS51085">
    <property type="entry name" value="2FE2S_FER_2"/>
    <property type="match status" value="1"/>
</dbReference>
<dbReference type="Pfam" id="PF09326">
    <property type="entry name" value="NADH_dhqG_C"/>
    <property type="match status" value="1"/>
</dbReference>
<reference evidence="15 16" key="1">
    <citation type="submission" date="2024-01" db="EMBL/GenBank/DDBJ databases">
        <title>Comparative genomics of Cryptococcus and Kwoniella reveals pathogenesis evolution and contrasting modes of karyotype evolution via chromosome fusion or intercentromeric recombination.</title>
        <authorList>
            <person name="Coelho M.A."/>
            <person name="David-Palma M."/>
            <person name="Shea T."/>
            <person name="Bowers K."/>
            <person name="McGinley-Smith S."/>
            <person name="Mohammad A.W."/>
            <person name="Gnirke A."/>
            <person name="Yurkov A.M."/>
            <person name="Nowrousian M."/>
            <person name="Sun S."/>
            <person name="Cuomo C.A."/>
            <person name="Heitman J."/>
        </authorList>
    </citation>
    <scope>NUCLEOTIDE SEQUENCE [LARGE SCALE GENOMIC DNA]</scope>
    <source>
        <strain evidence="15 16">CBS 6074</strain>
    </source>
</reference>
<evidence type="ECO:0000256" key="2">
    <source>
        <dbReference type="ARBA" id="ARBA00005404"/>
    </source>
</evidence>
<dbReference type="GO" id="GO:0008137">
    <property type="term" value="F:NADH dehydrogenase (ubiquinone) activity"/>
    <property type="evidence" value="ECO:0007669"/>
    <property type="project" value="InterPro"/>
</dbReference>
<dbReference type="CDD" id="cd00207">
    <property type="entry name" value="fer2"/>
    <property type="match status" value="1"/>
</dbReference>
<dbReference type="InterPro" id="IPR006963">
    <property type="entry name" value="Mopterin_OxRdtase_4Fe-4S_dom"/>
</dbReference>
<dbReference type="Pfam" id="PF00384">
    <property type="entry name" value="Molybdopterin"/>
    <property type="match status" value="1"/>
</dbReference>
<dbReference type="InterPro" id="IPR001041">
    <property type="entry name" value="2Fe-2S_ferredoxin-type"/>
</dbReference>
<feature type="domain" description="4Fe-4S His(Cys)3-ligated-type" evidence="14">
    <location>
        <begin position="108"/>
        <end position="147"/>
    </location>
</feature>
<keyword evidence="3" id="KW-0004">4Fe-4S</keyword>
<dbReference type="InterPro" id="IPR036010">
    <property type="entry name" value="2Fe-2S_ferredoxin-like_sf"/>
</dbReference>
<gene>
    <name evidence="15" type="ORF">L201_000201</name>
</gene>
<dbReference type="Gene3D" id="3.40.50.740">
    <property type="match status" value="1"/>
</dbReference>
<evidence type="ECO:0000256" key="9">
    <source>
        <dbReference type="ARBA" id="ARBA00034078"/>
    </source>
</evidence>
<evidence type="ECO:0000256" key="8">
    <source>
        <dbReference type="ARBA" id="ARBA00023027"/>
    </source>
</evidence>
<evidence type="ECO:0000256" key="1">
    <source>
        <dbReference type="ARBA" id="ARBA00001966"/>
    </source>
</evidence>
<dbReference type="Pfam" id="PF13510">
    <property type="entry name" value="Fer2_4"/>
    <property type="match status" value="1"/>
</dbReference>
<dbReference type="GeneID" id="91090873"/>
<protein>
    <recommendedName>
        <fullName evidence="10">NADH-ubiquinone oxidoreductase 78 kDa subunit, mitochondrial</fullName>
    </recommendedName>
</protein>
<sequence length="736" mass="80741">MLRRIAQKNIARVAGPSRARLLSTTAPRSADITLTIDGKEVTVPQGTALIQACEQAGAAVPRFCYHDRLAIAGNCRMCLVEVERSPKPVASCAMPAMPGSKVFTNTPLVHKAREGVMEFLLANHPLDCPICDQGGECDLQDQSMRYGSDRTRFHEITGKRAIENKDLGPIVKTSMNRCIQCTRCVRFANDVAGVEDLGTTGRGNDLQIGMYIEKTMDSEMSGNIIDLCPVGALTSKPYAFQARPWELKKTESVDVLDAVGSNIRVDSRGVQVMRIQPKINDEINEEWISDKTRYAYDGLKYQRLTTPLVREGNRFVPASWETAMETIRHGYLNSGARGDEIKAVAGSLADTEALVALKDLVNRLGSENLALDSKLGDSAPAQSVDIRSNYLFNTSIENVEDADAILLIGTNPRHEAPTINSRFRKQYLHRGTEFAVIGEKFDSTFEFEHLGTSGKDVEAFLSKSGDKGFAKIWKEAKKPLLIVGSAVTETQDGAAILKAVGKHVLDNSEKFITPEWNGFSVLQRAASRAAAYDIGFTPSSSATSTKPKFVYLLNADDVDPSSIPEDAFVVYQGHHGDHGAQFADVCLPAAAYTEKAATWINTEGRSQMGRTAVPPPGASREDWKIIRALSEVIGNPLPYDDTLQIRQRMFDISPTLIKYDQLEKPSTEIFKTGLQLLSSLKSSTSSSNPLKKPITDFYRTDPISRASVTMADCSKAFTKKQYQPSDVDENAQASYA</sequence>
<dbReference type="Pfam" id="PF10588">
    <property type="entry name" value="NADH-G_4Fe-4S_3"/>
    <property type="match status" value="1"/>
</dbReference>
<dbReference type="SUPFAM" id="SSF54862">
    <property type="entry name" value="4Fe-4S ferredoxins"/>
    <property type="match status" value="1"/>
</dbReference>
<dbReference type="InterPro" id="IPR015405">
    <property type="entry name" value="NDUFS1-like_C"/>
</dbReference>